<feature type="domain" description="Transposase for insertion sequence element IS21-like C-terminal" evidence="2">
    <location>
        <begin position="62"/>
        <end position="128"/>
    </location>
</feature>
<organism evidence="3 4">
    <name type="scientific">Parafrankia irregularis</name>
    <dbReference type="NCBI Taxonomy" id="795642"/>
    <lineage>
        <taxon>Bacteria</taxon>
        <taxon>Bacillati</taxon>
        <taxon>Actinomycetota</taxon>
        <taxon>Actinomycetes</taxon>
        <taxon>Frankiales</taxon>
        <taxon>Frankiaceae</taxon>
        <taxon>Parafrankia</taxon>
    </lineage>
</organism>
<feature type="compositionally biased region" description="Low complexity" evidence="1">
    <location>
        <begin position="218"/>
        <end position="228"/>
    </location>
</feature>
<protein>
    <recommendedName>
        <fullName evidence="2">Transposase for insertion sequence element IS21-like C-terminal domain-containing protein</fullName>
    </recommendedName>
</protein>
<keyword evidence="4" id="KW-1185">Reference proteome</keyword>
<dbReference type="InterPro" id="IPR054353">
    <property type="entry name" value="IstA-like_C"/>
</dbReference>
<dbReference type="PANTHER" id="PTHR35004">
    <property type="entry name" value="TRANSPOSASE RV3428C-RELATED"/>
    <property type="match status" value="1"/>
</dbReference>
<evidence type="ECO:0000259" key="2">
    <source>
        <dbReference type="Pfam" id="PF22483"/>
    </source>
</evidence>
<accession>A0A0S4QX94</accession>
<evidence type="ECO:0000313" key="3">
    <source>
        <dbReference type="EMBL" id="CUU59158.1"/>
    </source>
</evidence>
<gene>
    <name evidence="3" type="ORF">Ga0074812_12548</name>
</gene>
<sequence length="243" mass="25762">MRIAKADLVPTEANLRAGYGAFAELEAACELFCAQVNARPHRAARRPPAQMLAEERARLHPLPVRPFAVLLGAARRVGSTTALVSFEGGQYSVPHGLAGQVVRVRRHGEQIVITHLGGDGPVEVARHRGTTAGSPALDETHFPPDPARPAARSPRPRSACEAEFCALGDGARLWLVEAATAGTSRMRVRWPRPSLSRVCKGPASSTGHSASPRPPAGSPTATWPRSSPTRPPPPPARPGQPGR</sequence>
<proteinExistence type="predicted"/>
<reference evidence="4" key="1">
    <citation type="submission" date="2015-11" db="EMBL/GenBank/DDBJ databases">
        <authorList>
            <person name="Varghese N."/>
        </authorList>
    </citation>
    <scope>NUCLEOTIDE SEQUENCE [LARGE SCALE GENOMIC DNA]</scope>
    <source>
        <strain evidence="4">DSM 45899</strain>
    </source>
</reference>
<feature type="compositionally biased region" description="Pro residues" evidence="1">
    <location>
        <begin position="229"/>
        <end position="243"/>
    </location>
</feature>
<evidence type="ECO:0000313" key="4">
    <source>
        <dbReference type="Proteomes" id="UP000198802"/>
    </source>
</evidence>
<dbReference type="Proteomes" id="UP000198802">
    <property type="component" value="Unassembled WGS sequence"/>
</dbReference>
<dbReference type="AlphaFoldDB" id="A0A0S4QX94"/>
<dbReference type="EMBL" id="FAOZ01000025">
    <property type="protein sequence ID" value="CUU59158.1"/>
    <property type="molecule type" value="Genomic_DNA"/>
</dbReference>
<feature type="region of interest" description="Disordered" evidence="1">
    <location>
        <begin position="192"/>
        <end position="243"/>
    </location>
</feature>
<feature type="region of interest" description="Disordered" evidence="1">
    <location>
        <begin position="131"/>
        <end position="155"/>
    </location>
</feature>
<evidence type="ECO:0000256" key="1">
    <source>
        <dbReference type="SAM" id="MobiDB-lite"/>
    </source>
</evidence>
<dbReference type="PANTHER" id="PTHR35004:SF8">
    <property type="entry name" value="TRANSPOSASE RV3428C-RELATED"/>
    <property type="match status" value="1"/>
</dbReference>
<dbReference type="Pfam" id="PF22483">
    <property type="entry name" value="Mu-transpos_C_2"/>
    <property type="match status" value="1"/>
</dbReference>
<name>A0A0S4QX94_9ACTN</name>